<name>A0ABW6GK50_9ACTN</name>
<feature type="region of interest" description="Disordered" evidence="1">
    <location>
        <begin position="144"/>
        <end position="176"/>
    </location>
</feature>
<gene>
    <name evidence="2" type="ORF">ACFW6T_13355</name>
</gene>
<dbReference type="EMBL" id="JBHYPX010000022">
    <property type="protein sequence ID" value="MFE1352968.1"/>
    <property type="molecule type" value="Genomic_DNA"/>
</dbReference>
<proteinExistence type="predicted"/>
<organism evidence="2 3">
    <name type="scientific">Kitasatospora phosalacinea</name>
    <dbReference type="NCBI Taxonomy" id="2065"/>
    <lineage>
        <taxon>Bacteria</taxon>
        <taxon>Bacillati</taxon>
        <taxon>Actinomycetota</taxon>
        <taxon>Actinomycetes</taxon>
        <taxon>Kitasatosporales</taxon>
        <taxon>Streptomycetaceae</taxon>
        <taxon>Kitasatospora</taxon>
    </lineage>
</organism>
<sequence length="176" mass="18813">MEPTVARPPTSAVYLRCYPRDDWAVETLRRTLEAQALVLGLSPYVYIDNGISSRQMPPRLADLMAGVASGAIDVVLIPGPWVFGLDDATARRVVEALTRHGCRIIELPSARGARREQGTAVRRRSGRASPQMVGAVPRMGLLGAGPQVTGSDTVPTRVRNGPLTAGAGCGDRRRAT</sequence>
<keyword evidence="3" id="KW-1185">Reference proteome</keyword>
<reference evidence="2 3" key="1">
    <citation type="submission" date="2024-09" db="EMBL/GenBank/DDBJ databases">
        <title>The Natural Products Discovery Center: Release of the First 8490 Sequenced Strains for Exploring Actinobacteria Biosynthetic Diversity.</title>
        <authorList>
            <person name="Kalkreuter E."/>
            <person name="Kautsar S.A."/>
            <person name="Yang D."/>
            <person name="Bader C.D."/>
            <person name="Teijaro C.N."/>
            <person name="Fluegel L."/>
            <person name="Davis C.M."/>
            <person name="Simpson J.R."/>
            <person name="Lauterbach L."/>
            <person name="Steele A.D."/>
            <person name="Gui C."/>
            <person name="Meng S."/>
            <person name="Li G."/>
            <person name="Viehrig K."/>
            <person name="Ye F."/>
            <person name="Su P."/>
            <person name="Kiefer A.F."/>
            <person name="Nichols A."/>
            <person name="Cepeda A.J."/>
            <person name="Yan W."/>
            <person name="Fan B."/>
            <person name="Jiang Y."/>
            <person name="Adhikari A."/>
            <person name="Zheng C.-J."/>
            <person name="Schuster L."/>
            <person name="Cowan T.M."/>
            <person name="Smanski M.J."/>
            <person name="Chevrette M.G."/>
            <person name="De Carvalho L.P.S."/>
            <person name="Shen B."/>
        </authorList>
    </citation>
    <scope>NUCLEOTIDE SEQUENCE [LARGE SCALE GENOMIC DNA]</scope>
    <source>
        <strain evidence="2 3">NPDC058753</strain>
    </source>
</reference>
<evidence type="ECO:0000313" key="3">
    <source>
        <dbReference type="Proteomes" id="UP001599542"/>
    </source>
</evidence>
<evidence type="ECO:0008006" key="4">
    <source>
        <dbReference type="Google" id="ProtNLM"/>
    </source>
</evidence>
<dbReference type="RefSeq" id="WP_380328153.1">
    <property type="nucleotide sequence ID" value="NZ_JBHYPW010000045.1"/>
</dbReference>
<comment type="caution">
    <text evidence="2">The sequence shown here is derived from an EMBL/GenBank/DDBJ whole genome shotgun (WGS) entry which is preliminary data.</text>
</comment>
<evidence type="ECO:0000313" key="2">
    <source>
        <dbReference type="EMBL" id="MFE1352968.1"/>
    </source>
</evidence>
<accession>A0ABW6GK50</accession>
<dbReference type="Proteomes" id="UP001599542">
    <property type="component" value="Unassembled WGS sequence"/>
</dbReference>
<protein>
    <recommendedName>
        <fullName evidence="4">Resolvase/invertase-type recombinase catalytic domain-containing protein</fullName>
    </recommendedName>
</protein>
<evidence type="ECO:0000256" key="1">
    <source>
        <dbReference type="SAM" id="MobiDB-lite"/>
    </source>
</evidence>